<name>A0ABS2HPG9_9VIBR</name>
<comment type="caution">
    <text evidence="2">The sequence shown here is derived from an EMBL/GenBank/DDBJ whole genome shotgun (WGS) entry which is preliminary data.</text>
</comment>
<keyword evidence="3" id="KW-1185">Reference proteome</keyword>
<feature type="signal peptide" evidence="1">
    <location>
        <begin position="1"/>
        <end position="25"/>
    </location>
</feature>
<sequence>MNISQLWTRAIFIILITSFSITSFAEDTSNPYQLMETVSQKTFNRITQESAQINENPDYLKEIVEQEVMPYIHYQYAGLKLLGSQLKLQDKTEVEAFLEAFRAYMVTAYAQVFVQYDDQELLYAPIQPVPEGSRIVTVPVEIVEPNKPNIKLAFKWRSNKQGTEWLAFDIIAEGISMLSSKQSEWSGKIRTQGLASVTEELLEQSKITITQKTSN</sequence>
<evidence type="ECO:0000313" key="3">
    <source>
        <dbReference type="Proteomes" id="UP000809621"/>
    </source>
</evidence>
<dbReference type="Proteomes" id="UP000809621">
    <property type="component" value="Unassembled WGS sequence"/>
</dbReference>
<dbReference type="Gene3D" id="3.10.450.710">
    <property type="entry name" value="Tgt2/MlaC"/>
    <property type="match status" value="1"/>
</dbReference>
<gene>
    <name evidence="2" type="ORF">JQC93_16505</name>
</gene>
<protein>
    <submittedName>
        <fullName evidence="2">ABC transporter substrate-binding protein</fullName>
    </submittedName>
</protein>
<dbReference type="PANTHER" id="PTHR36573">
    <property type="entry name" value="INTERMEMBRANE PHOSPHOLIPID TRANSPORT SYSTEM BINDING PROTEIN MLAC"/>
    <property type="match status" value="1"/>
</dbReference>
<proteinExistence type="predicted"/>
<evidence type="ECO:0000313" key="2">
    <source>
        <dbReference type="EMBL" id="MBM7037997.1"/>
    </source>
</evidence>
<dbReference type="PANTHER" id="PTHR36573:SF1">
    <property type="entry name" value="INTERMEMBRANE PHOSPHOLIPID TRANSPORT SYSTEM BINDING PROTEIN MLAC"/>
    <property type="match status" value="1"/>
</dbReference>
<dbReference type="InterPro" id="IPR008869">
    <property type="entry name" value="MlaC/ttg2D"/>
</dbReference>
<dbReference type="EMBL" id="JAFEUM010000007">
    <property type="protein sequence ID" value="MBM7037997.1"/>
    <property type="molecule type" value="Genomic_DNA"/>
</dbReference>
<dbReference type="Pfam" id="PF05494">
    <property type="entry name" value="MlaC"/>
    <property type="match status" value="1"/>
</dbReference>
<reference evidence="2 3" key="1">
    <citation type="submission" date="2021-02" db="EMBL/GenBank/DDBJ databases">
        <authorList>
            <person name="Park J.-S."/>
        </authorList>
    </citation>
    <scope>NUCLEOTIDE SEQUENCE [LARGE SCALE GENOMIC DNA]</scope>
    <source>
        <strain evidence="2 3">188UL20-2</strain>
    </source>
</reference>
<evidence type="ECO:0000256" key="1">
    <source>
        <dbReference type="SAM" id="SignalP"/>
    </source>
</evidence>
<dbReference type="RefSeq" id="WP_205159483.1">
    <property type="nucleotide sequence ID" value="NZ_JAFEUM010000007.1"/>
</dbReference>
<dbReference type="PIRSF" id="PIRSF004649">
    <property type="entry name" value="MlaC"/>
    <property type="match status" value="1"/>
</dbReference>
<keyword evidence="1" id="KW-0732">Signal</keyword>
<feature type="chain" id="PRO_5045879440" evidence="1">
    <location>
        <begin position="26"/>
        <end position="215"/>
    </location>
</feature>
<dbReference type="InterPro" id="IPR042245">
    <property type="entry name" value="Tgt2/MlaC_sf"/>
</dbReference>
<organism evidence="2 3">
    <name type="scientific">Vibrio ulleungensis</name>
    <dbReference type="NCBI Taxonomy" id="2807619"/>
    <lineage>
        <taxon>Bacteria</taxon>
        <taxon>Pseudomonadati</taxon>
        <taxon>Pseudomonadota</taxon>
        <taxon>Gammaproteobacteria</taxon>
        <taxon>Vibrionales</taxon>
        <taxon>Vibrionaceae</taxon>
        <taxon>Vibrio</taxon>
    </lineage>
</organism>
<accession>A0ABS2HPG9</accession>